<dbReference type="CDD" id="cd06261">
    <property type="entry name" value="TM_PBP2"/>
    <property type="match status" value="1"/>
</dbReference>
<reference evidence="9 10" key="1">
    <citation type="submission" date="2023-03" db="EMBL/GenBank/DDBJ databases">
        <title>Bacillus Genome Sequencing.</title>
        <authorList>
            <person name="Dunlap C."/>
        </authorList>
    </citation>
    <scope>NUCLEOTIDE SEQUENCE [LARGE SCALE GENOMIC DNA]</scope>
    <source>
        <strain evidence="9 10">NRS-52</strain>
    </source>
</reference>
<protein>
    <submittedName>
        <fullName evidence="9">Phosphonate ABC transporter, permease protein PhnE</fullName>
    </submittedName>
</protein>
<comment type="subcellular location">
    <subcellularLocation>
        <location evidence="2">Cell envelope</location>
    </subcellularLocation>
    <subcellularLocation>
        <location evidence="7">Cell membrane</location>
        <topology evidence="7">Multi-pass membrane protein</topology>
    </subcellularLocation>
    <subcellularLocation>
        <location evidence="1">Membrane</location>
        <topology evidence="1">Multi-pass membrane protein</topology>
    </subcellularLocation>
</comment>
<evidence type="ECO:0000313" key="10">
    <source>
        <dbReference type="Proteomes" id="UP001343257"/>
    </source>
</evidence>
<accession>A0ABU6PY50</accession>
<feature type="transmembrane region" description="Helical" evidence="7">
    <location>
        <begin position="219"/>
        <end position="240"/>
    </location>
</feature>
<evidence type="ECO:0000256" key="7">
    <source>
        <dbReference type="RuleBase" id="RU363032"/>
    </source>
</evidence>
<keyword evidence="3 7" id="KW-0813">Transport</keyword>
<feature type="transmembrane region" description="Helical" evidence="7">
    <location>
        <begin position="85"/>
        <end position="106"/>
    </location>
</feature>
<evidence type="ECO:0000256" key="3">
    <source>
        <dbReference type="ARBA" id="ARBA00022448"/>
    </source>
</evidence>
<dbReference type="PANTHER" id="PTHR30043:SF8">
    <property type="entry name" value="ABC TRANSPORTER, PERMEASE PROTEIN CC0363, PUTATIVE-RELATED"/>
    <property type="match status" value="1"/>
</dbReference>
<keyword evidence="5 7" id="KW-1133">Transmembrane helix</keyword>
<dbReference type="Pfam" id="PF00528">
    <property type="entry name" value="BPD_transp_1"/>
    <property type="match status" value="1"/>
</dbReference>
<evidence type="ECO:0000256" key="1">
    <source>
        <dbReference type="ARBA" id="ARBA00004141"/>
    </source>
</evidence>
<feature type="transmembrane region" description="Helical" evidence="7">
    <location>
        <begin position="246"/>
        <end position="267"/>
    </location>
</feature>
<dbReference type="Gene3D" id="1.10.3720.10">
    <property type="entry name" value="MetI-like"/>
    <property type="match status" value="1"/>
</dbReference>
<keyword evidence="4 7" id="KW-0812">Transmembrane</keyword>
<evidence type="ECO:0000256" key="5">
    <source>
        <dbReference type="ARBA" id="ARBA00022989"/>
    </source>
</evidence>
<dbReference type="SUPFAM" id="SSF161098">
    <property type="entry name" value="MetI-like"/>
    <property type="match status" value="1"/>
</dbReference>
<dbReference type="InterPro" id="IPR035906">
    <property type="entry name" value="MetI-like_sf"/>
</dbReference>
<evidence type="ECO:0000256" key="4">
    <source>
        <dbReference type="ARBA" id="ARBA00022692"/>
    </source>
</evidence>
<dbReference type="InterPro" id="IPR005769">
    <property type="entry name" value="PhnE/PtxC"/>
</dbReference>
<dbReference type="PROSITE" id="PS50928">
    <property type="entry name" value="ABC_TM1"/>
    <property type="match status" value="1"/>
</dbReference>
<dbReference type="EMBL" id="JARTLD010000056">
    <property type="protein sequence ID" value="MED5019821.1"/>
    <property type="molecule type" value="Genomic_DNA"/>
</dbReference>
<gene>
    <name evidence="9" type="primary">phnE</name>
    <name evidence="9" type="ORF">P9847_21245</name>
</gene>
<evidence type="ECO:0000259" key="8">
    <source>
        <dbReference type="PROSITE" id="PS50928"/>
    </source>
</evidence>
<dbReference type="NCBIfam" id="TIGR01097">
    <property type="entry name" value="PhnE"/>
    <property type="match status" value="1"/>
</dbReference>
<sequence>MKNTHTAAPAKASGSTLLFRLRLVLIVILVAAVYYWSVQGMQFEGIQGTAGTVSKSILQGFLHPDWSFVYIAEGEDLLRGLLDTLVISILGTVVAAVVCIPFAFWASSNMSRRLAVSGSGKIVLSVIRVFPEIIVAILFIKAVGPGSFAGVLALGIHSVGMLGKLYSETIESIDRGPEEALIASGANRLQVLRYAVLPQVIPQFLSYSLYRFEINIRSATTLGLVGAGGIGTPLIFALQVRNWNRVGIILLGIIVLIILTDWISGWVRRRII</sequence>
<evidence type="ECO:0000313" key="9">
    <source>
        <dbReference type="EMBL" id="MED5019821.1"/>
    </source>
</evidence>
<name>A0ABU6PY50_9BACL</name>
<dbReference type="PANTHER" id="PTHR30043">
    <property type="entry name" value="PHOSPHONATES TRANSPORT SYSTEM PERMEASE PROTEIN"/>
    <property type="match status" value="1"/>
</dbReference>
<evidence type="ECO:0000256" key="6">
    <source>
        <dbReference type="ARBA" id="ARBA00023136"/>
    </source>
</evidence>
<keyword evidence="6 7" id="KW-0472">Membrane</keyword>
<feature type="transmembrane region" description="Helical" evidence="7">
    <location>
        <begin position="21"/>
        <end position="38"/>
    </location>
</feature>
<keyword evidence="10" id="KW-1185">Reference proteome</keyword>
<comment type="caution">
    <text evidence="9">The sequence shown here is derived from an EMBL/GenBank/DDBJ whole genome shotgun (WGS) entry which is preliminary data.</text>
</comment>
<feature type="domain" description="ABC transmembrane type-1" evidence="8">
    <location>
        <begin position="81"/>
        <end position="264"/>
    </location>
</feature>
<comment type="similarity">
    <text evidence="7">Belongs to the binding-protein-dependent transport system permease family.</text>
</comment>
<dbReference type="Proteomes" id="UP001343257">
    <property type="component" value="Unassembled WGS sequence"/>
</dbReference>
<evidence type="ECO:0000256" key="2">
    <source>
        <dbReference type="ARBA" id="ARBA00004196"/>
    </source>
</evidence>
<proteinExistence type="inferred from homology"/>
<dbReference type="RefSeq" id="WP_328281000.1">
    <property type="nucleotide sequence ID" value="NZ_JARTLD010000056.1"/>
</dbReference>
<dbReference type="InterPro" id="IPR000515">
    <property type="entry name" value="MetI-like"/>
</dbReference>
<organism evidence="9 10">
    <name type="scientific">Paenibacillus chibensis</name>
    <dbReference type="NCBI Taxonomy" id="59846"/>
    <lineage>
        <taxon>Bacteria</taxon>
        <taxon>Bacillati</taxon>
        <taxon>Bacillota</taxon>
        <taxon>Bacilli</taxon>
        <taxon>Bacillales</taxon>
        <taxon>Paenibacillaceae</taxon>
        <taxon>Paenibacillus</taxon>
    </lineage>
</organism>